<dbReference type="RefSeq" id="WP_015327845.1">
    <property type="nucleotide sequence ID" value="NC_019978.1"/>
</dbReference>
<sequence>MKEDVKVSQMDKEHLRLIRKNVSDFIEKCALKYDKQGTYLLDIAPQDYEGAIAFFKETNVYTLDINPEAEADYTVDICQNSEELIDDNYFDYILCTEVLEHTLNPFSAIKEINRILKPGGLVFITVPFNFRIHGPLPDCWRFTEYGLKELLKKFTIKSLEKIETADRDLMPIHYRVIAKKEEC</sequence>
<dbReference type="STRING" id="748449.Halha_2257"/>
<dbReference type="SUPFAM" id="SSF53335">
    <property type="entry name" value="S-adenosyl-L-methionine-dependent methyltransferases"/>
    <property type="match status" value="1"/>
</dbReference>
<dbReference type="KEGG" id="hhl:Halha_2257"/>
<dbReference type="GO" id="GO:0032259">
    <property type="term" value="P:methylation"/>
    <property type="evidence" value="ECO:0007669"/>
    <property type="project" value="UniProtKB-KW"/>
</dbReference>
<dbReference type="AlphaFoldDB" id="L0KAT9"/>
<dbReference type="GO" id="GO:0008168">
    <property type="term" value="F:methyltransferase activity"/>
    <property type="evidence" value="ECO:0007669"/>
    <property type="project" value="UniProtKB-KW"/>
</dbReference>
<dbReference type="Gene3D" id="3.40.50.150">
    <property type="entry name" value="Vaccinia Virus protein VP39"/>
    <property type="match status" value="1"/>
</dbReference>
<dbReference type="CDD" id="cd02440">
    <property type="entry name" value="AdoMet_MTases"/>
    <property type="match status" value="1"/>
</dbReference>
<dbReference type="eggNOG" id="COG2227">
    <property type="taxonomic scope" value="Bacteria"/>
</dbReference>
<gene>
    <name evidence="1" type="ordered locus">Halha_2257</name>
</gene>
<dbReference type="InterPro" id="IPR029063">
    <property type="entry name" value="SAM-dependent_MTases_sf"/>
</dbReference>
<name>L0KAT9_HALHC</name>
<protein>
    <submittedName>
        <fullName evidence="1">Methyltransferase family protein</fullName>
    </submittedName>
</protein>
<evidence type="ECO:0000313" key="1">
    <source>
        <dbReference type="EMBL" id="AGB42131.1"/>
    </source>
</evidence>
<accession>L0KAT9</accession>
<reference evidence="2" key="1">
    <citation type="submission" date="2012-02" db="EMBL/GenBank/DDBJ databases">
        <title>The complete genome of Halobacteroides halobius DSM 5150.</title>
        <authorList>
            <person name="Lucas S."/>
            <person name="Copeland A."/>
            <person name="Lapidus A."/>
            <person name="Glavina del Rio T."/>
            <person name="Dalin E."/>
            <person name="Tice H."/>
            <person name="Bruce D."/>
            <person name="Goodwin L."/>
            <person name="Pitluck S."/>
            <person name="Peters L."/>
            <person name="Mikhailova N."/>
            <person name="Gu W."/>
            <person name="Kyrpides N."/>
            <person name="Mavromatis K."/>
            <person name="Ivanova N."/>
            <person name="Brettin T."/>
            <person name="Detter J.C."/>
            <person name="Han C."/>
            <person name="Larimer F."/>
            <person name="Land M."/>
            <person name="Hauser L."/>
            <person name="Markowitz V."/>
            <person name="Cheng J.-F."/>
            <person name="Hugenholtz P."/>
            <person name="Woyke T."/>
            <person name="Wu D."/>
            <person name="Tindall B."/>
            <person name="Pomrenke H."/>
            <person name="Brambilla E."/>
            <person name="Klenk H.-P."/>
            <person name="Eisen J.A."/>
        </authorList>
    </citation>
    <scope>NUCLEOTIDE SEQUENCE [LARGE SCALE GENOMIC DNA]</scope>
    <source>
        <strain evidence="2">ATCC 35273 / DSM 5150 / MD-1</strain>
    </source>
</reference>
<dbReference type="EMBL" id="CP003359">
    <property type="protein sequence ID" value="AGB42131.1"/>
    <property type="molecule type" value="Genomic_DNA"/>
</dbReference>
<evidence type="ECO:0000313" key="2">
    <source>
        <dbReference type="Proteomes" id="UP000010880"/>
    </source>
</evidence>
<dbReference type="HOGENOM" id="CLU_1486137_0_0_9"/>
<dbReference type="Proteomes" id="UP000010880">
    <property type="component" value="Chromosome"/>
</dbReference>
<dbReference type="OrthoDB" id="9808140at2"/>
<dbReference type="Pfam" id="PF13489">
    <property type="entry name" value="Methyltransf_23"/>
    <property type="match status" value="1"/>
</dbReference>
<proteinExistence type="predicted"/>
<organism evidence="1 2">
    <name type="scientific">Halobacteroides halobius (strain ATCC 35273 / DSM 5150 / MD-1)</name>
    <dbReference type="NCBI Taxonomy" id="748449"/>
    <lineage>
        <taxon>Bacteria</taxon>
        <taxon>Bacillati</taxon>
        <taxon>Bacillota</taxon>
        <taxon>Clostridia</taxon>
        <taxon>Halanaerobiales</taxon>
        <taxon>Halobacteroidaceae</taxon>
        <taxon>Halobacteroides</taxon>
    </lineage>
</organism>
<keyword evidence="1" id="KW-0808">Transferase</keyword>
<keyword evidence="2" id="KW-1185">Reference proteome</keyword>
<keyword evidence="1" id="KW-0489">Methyltransferase</keyword>